<keyword evidence="8" id="KW-1185">Reference proteome</keyword>
<gene>
    <name evidence="7" type="ORF">BLA60_37740</name>
</gene>
<comment type="caution">
    <text evidence="7">The sequence shown here is derived from an EMBL/GenBank/DDBJ whole genome shotgun (WGS) entry which is preliminary data.</text>
</comment>
<reference evidence="7 8" key="1">
    <citation type="submission" date="2016-12" db="EMBL/GenBank/DDBJ databases">
        <title>The draft genome sequence of Actinophytocola xinjiangensis.</title>
        <authorList>
            <person name="Wang W."/>
            <person name="Yuan L."/>
        </authorList>
    </citation>
    <scope>NUCLEOTIDE SEQUENCE [LARGE SCALE GENOMIC DNA]</scope>
    <source>
        <strain evidence="7 8">CGMCC 4.4663</strain>
    </source>
</reference>
<feature type="domain" description="Response regulatory" evidence="6">
    <location>
        <begin position="7"/>
        <end position="130"/>
    </location>
</feature>
<feature type="modified residue" description="4-aspartylphosphate" evidence="3">
    <location>
        <position position="58"/>
    </location>
</feature>
<evidence type="ECO:0000259" key="5">
    <source>
        <dbReference type="PROSITE" id="PS50043"/>
    </source>
</evidence>
<keyword evidence="1 3" id="KW-0597">Phosphoprotein</keyword>
<evidence type="ECO:0000256" key="3">
    <source>
        <dbReference type="PROSITE-ProRule" id="PRU00169"/>
    </source>
</evidence>
<dbReference type="InterPro" id="IPR000792">
    <property type="entry name" value="Tscrpt_reg_LuxR_C"/>
</dbReference>
<dbReference type="InterPro" id="IPR039420">
    <property type="entry name" value="WalR-like"/>
</dbReference>
<name>A0A7Z0WDX9_9PSEU</name>
<dbReference type="AlphaFoldDB" id="A0A7Z0WDX9"/>
<dbReference type="CDD" id="cd06170">
    <property type="entry name" value="LuxR_C_like"/>
    <property type="match status" value="1"/>
</dbReference>
<evidence type="ECO:0000256" key="4">
    <source>
        <dbReference type="SAM" id="MobiDB-lite"/>
    </source>
</evidence>
<dbReference type="PRINTS" id="PR00038">
    <property type="entry name" value="HTHLUXR"/>
</dbReference>
<proteinExistence type="predicted"/>
<dbReference type="PANTHER" id="PTHR43214:SF43">
    <property type="entry name" value="TWO-COMPONENT RESPONSE REGULATOR"/>
    <property type="match status" value="1"/>
</dbReference>
<dbReference type="SUPFAM" id="SSF46894">
    <property type="entry name" value="C-terminal effector domain of the bipartite response regulators"/>
    <property type="match status" value="1"/>
</dbReference>
<dbReference type="Proteomes" id="UP000185696">
    <property type="component" value="Unassembled WGS sequence"/>
</dbReference>
<evidence type="ECO:0000313" key="7">
    <source>
        <dbReference type="EMBL" id="OLF05124.1"/>
    </source>
</evidence>
<dbReference type="Pfam" id="PF00196">
    <property type="entry name" value="GerE"/>
    <property type="match status" value="1"/>
</dbReference>
<dbReference type="InterPro" id="IPR011006">
    <property type="entry name" value="CheY-like_superfamily"/>
</dbReference>
<dbReference type="InterPro" id="IPR058245">
    <property type="entry name" value="NreC/VraR/RcsB-like_REC"/>
</dbReference>
<organism evidence="7 8">
    <name type="scientific">Actinophytocola xinjiangensis</name>
    <dbReference type="NCBI Taxonomy" id="485602"/>
    <lineage>
        <taxon>Bacteria</taxon>
        <taxon>Bacillati</taxon>
        <taxon>Actinomycetota</taxon>
        <taxon>Actinomycetes</taxon>
        <taxon>Pseudonocardiales</taxon>
        <taxon>Pseudonocardiaceae</taxon>
    </lineage>
</organism>
<evidence type="ECO:0000313" key="8">
    <source>
        <dbReference type="Proteomes" id="UP000185696"/>
    </source>
</evidence>
<evidence type="ECO:0008006" key="9">
    <source>
        <dbReference type="Google" id="ProtNLM"/>
    </source>
</evidence>
<feature type="domain" description="HTH luxR-type" evidence="5">
    <location>
        <begin position="154"/>
        <end position="219"/>
    </location>
</feature>
<keyword evidence="2" id="KW-0238">DNA-binding</keyword>
<protein>
    <recommendedName>
        <fullName evidence="9">LuxR family two component transcriptional regulator</fullName>
    </recommendedName>
</protein>
<dbReference type="EMBL" id="MSIF01000033">
    <property type="protein sequence ID" value="OLF05124.1"/>
    <property type="molecule type" value="Genomic_DNA"/>
</dbReference>
<dbReference type="SUPFAM" id="SSF52172">
    <property type="entry name" value="CheY-like"/>
    <property type="match status" value="1"/>
</dbReference>
<dbReference type="PROSITE" id="PS50110">
    <property type="entry name" value="RESPONSE_REGULATORY"/>
    <property type="match status" value="1"/>
</dbReference>
<dbReference type="Pfam" id="PF00072">
    <property type="entry name" value="Response_reg"/>
    <property type="match status" value="1"/>
</dbReference>
<dbReference type="PANTHER" id="PTHR43214">
    <property type="entry name" value="TWO-COMPONENT RESPONSE REGULATOR"/>
    <property type="match status" value="1"/>
</dbReference>
<dbReference type="GO" id="GO:0006355">
    <property type="term" value="P:regulation of DNA-templated transcription"/>
    <property type="evidence" value="ECO:0007669"/>
    <property type="project" value="InterPro"/>
</dbReference>
<dbReference type="InterPro" id="IPR001789">
    <property type="entry name" value="Sig_transdc_resp-reg_receiver"/>
</dbReference>
<dbReference type="CDD" id="cd17535">
    <property type="entry name" value="REC_NarL-like"/>
    <property type="match status" value="1"/>
</dbReference>
<dbReference type="SMART" id="SM00421">
    <property type="entry name" value="HTH_LUXR"/>
    <property type="match status" value="1"/>
</dbReference>
<dbReference type="RefSeq" id="WP_075137881.1">
    <property type="nucleotide sequence ID" value="NZ_MSIF01000033.1"/>
</dbReference>
<dbReference type="GO" id="GO:0003677">
    <property type="term" value="F:DNA binding"/>
    <property type="evidence" value="ECO:0007669"/>
    <property type="project" value="UniProtKB-KW"/>
</dbReference>
<evidence type="ECO:0000256" key="1">
    <source>
        <dbReference type="ARBA" id="ARBA00022553"/>
    </source>
</evidence>
<dbReference type="GO" id="GO:0000160">
    <property type="term" value="P:phosphorelay signal transduction system"/>
    <property type="evidence" value="ECO:0007669"/>
    <property type="project" value="InterPro"/>
</dbReference>
<dbReference type="PROSITE" id="PS50043">
    <property type="entry name" value="HTH_LUXR_2"/>
    <property type="match status" value="1"/>
</dbReference>
<accession>A0A7Z0WDX9</accession>
<evidence type="ECO:0000256" key="2">
    <source>
        <dbReference type="ARBA" id="ARBA00023125"/>
    </source>
</evidence>
<dbReference type="InterPro" id="IPR016032">
    <property type="entry name" value="Sig_transdc_resp-reg_C-effctor"/>
</dbReference>
<sequence>MKEAQVRVVIVEDQEIFRRGLRAQFDTDPAIEVVAEFGTALEAVRAVPELRPSVVLIDLRLPWRPHEKPRYCGAEAIRQILRCCPGVGIAVVTAFPEKERVREALHAGALAYVMKEDPAEDLLKAVHQTAAGAAFLSPAVAALLTHLIAAPTNGGATFAELTQRENDILAQYAAGKTVPEIASYFNIARRTVDNRLSEIVARLGVPTRKDAGARAREIGLGQPEDPGQPG</sequence>
<evidence type="ECO:0000259" key="6">
    <source>
        <dbReference type="PROSITE" id="PS50110"/>
    </source>
</evidence>
<dbReference type="SMART" id="SM00448">
    <property type="entry name" value="REC"/>
    <property type="match status" value="1"/>
</dbReference>
<feature type="region of interest" description="Disordered" evidence="4">
    <location>
        <begin position="209"/>
        <end position="230"/>
    </location>
</feature>
<dbReference type="Gene3D" id="3.40.50.2300">
    <property type="match status" value="1"/>
</dbReference>